<feature type="transmembrane region" description="Helical" evidence="4">
    <location>
        <begin position="234"/>
        <end position="260"/>
    </location>
</feature>
<feature type="transmembrane region" description="Helical" evidence="4">
    <location>
        <begin position="152"/>
        <end position="180"/>
    </location>
</feature>
<dbReference type="RefSeq" id="WP_168352138.1">
    <property type="nucleotide sequence ID" value="NZ_JAVDRD010000004.1"/>
</dbReference>
<gene>
    <name evidence="6" type="ORF">J2792_001820</name>
</gene>
<evidence type="ECO:0000256" key="3">
    <source>
        <dbReference type="ARBA" id="ARBA00023136"/>
    </source>
</evidence>
<dbReference type="InterPro" id="IPR020846">
    <property type="entry name" value="MFS_dom"/>
</dbReference>
<feature type="transmembrane region" description="Helical" evidence="4">
    <location>
        <begin position="390"/>
        <end position="411"/>
    </location>
</feature>
<evidence type="ECO:0000256" key="4">
    <source>
        <dbReference type="SAM" id="Phobius"/>
    </source>
</evidence>
<dbReference type="Proteomes" id="UP001184150">
    <property type="component" value="Unassembled WGS sequence"/>
</dbReference>
<dbReference type="SUPFAM" id="SSF103473">
    <property type="entry name" value="MFS general substrate transporter"/>
    <property type="match status" value="1"/>
</dbReference>
<evidence type="ECO:0000256" key="1">
    <source>
        <dbReference type="ARBA" id="ARBA00022692"/>
    </source>
</evidence>
<reference evidence="6 7" key="1">
    <citation type="submission" date="2023-07" db="EMBL/GenBank/DDBJ databases">
        <title>Sorghum-associated microbial communities from plants grown in Nebraska, USA.</title>
        <authorList>
            <person name="Schachtman D."/>
        </authorList>
    </citation>
    <scope>NUCLEOTIDE SEQUENCE [LARGE SCALE GENOMIC DNA]</scope>
    <source>
        <strain evidence="6 7">DS1027</strain>
    </source>
</reference>
<dbReference type="InterPro" id="IPR011701">
    <property type="entry name" value="MFS"/>
</dbReference>
<keyword evidence="2 4" id="KW-1133">Transmembrane helix</keyword>
<dbReference type="Gene3D" id="1.20.1250.20">
    <property type="entry name" value="MFS general substrate transporter like domains"/>
    <property type="match status" value="1"/>
</dbReference>
<keyword evidence="7" id="KW-1185">Reference proteome</keyword>
<dbReference type="InterPro" id="IPR036259">
    <property type="entry name" value="MFS_trans_sf"/>
</dbReference>
<comment type="caution">
    <text evidence="6">The sequence shown here is derived from an EMBL/GenBank/DDBJ whole genome shotgun (WGS) entry which is preliminary data.</text>
</comment>
<dbReference type="InterPro" id="IPR050327">
    <property type="entry name" value="Proton-linked_MCT"/>
</dbReference>
<evidence type="ECO:0000259" key="5">
    <source>
        <dbReference type="PROSITE" id="PS50850"/>
    </source>
</evidence>
<proteinExistence type="predicted"/>
<feature type="transmembrane region" description="Helical" evidence="4">
    <location>
        <begin position="64"/>
        <end position="83"/>
    </location>
</feature>
<dbReference type="PROSITE" id="PS50850">
    <property type="entry name" value="MFS"/>
    <property type="match status" value="1"/>
</dbReference>
<accession>A0ABU1MKT6</accession>
<keyword evidence="3 4" id="KW-0472">Membrane</keyword>
<feature type="transmembrane region" description="Helical" evidence="4">
    <location>
        <begin position="186"/>
        <end position="205"/>
    </location>
</feature>
<dbReference type="PANTHER" id="PTHR11360">
    <property type="entry name" value="MONOCARBOXYLATE TRANSPORTER"/>
    <property type="match status" value="1"/>
</dbReference>
<name>A0ABU1MKT6_9SPHN</name>
<feature type="transmembrane region" description="Helical" evidence="4">
    <location>
        <begin position="298"/>
        <end position="317"/>
    </location>
</feature>
<dbReference type="EMBL" id="JAVDRD010000004">
    <property type="protein sequence ID" value="MDR6510948.1"/>
    <property type="molecule type" value="Genomic_DNA"/>
</dbReference>
<feature type="transmembrane region" description="Helical" evidence="4">
    <location>
        <begin position="272"/>
        <end position="291"/>
    </location>
</feature>
<protein>
    <submittedName>
        <fullName evidence="6">MFS family arabinose efflux permease</fullName>
    </submittedName>
</protein>
<evidence type="ECO:0000256" key="2">
    <source>
        <dbReference type="ARBA" id="ARBA00022989"/>
    </source>
</evidence>
<evidence type="ECO:0000313" key="7">
    <source>
        <dbReference type="Proteomes" id="UP001184150"/>
    </source>
</evidence>
<feature type="transmembrane region" description="Helical" evidence="4">
    <location>
        <begin position="323"/>
        <end position="345"/>
    </location>
</feature>
<sequence>MDQRVAAKPQVTATPSALSEFRRGWSSVLAAALGVGVGTTGLPFYSFGLFIAPLSAAYGWSRGQIGLGMTCLSLGAILLSPFLGTAIDRLGVRRIALVSLAGLAVGFALLAAALGSLPAFYAAWIALAFLGVGTTPITWTRPIALLFDRGRGLALGLTLLGTGLVALTAPPLLAAVIATWGPRGGYLAMAGVVVLVVMPVVAAGLREGPSGRSDAVPHPRSGLTRQQALRSRQFWQIAIGVFLLIVAQSGATVHLVPFLADHGLTPGLAAKMAGSLGISVIVGRVVIGLLLDLLPGTLVARCVLLMPAAALALLFLAGPSLPMTALAILLLGFAAGAETDLVAYLTSRYFGMRAYGAIYGLLMSCFSLGAALGAPLAGWSFDLTKSYDGAIFGGIACFVAAAVLLGTLGAYPTDRVDEEPA</sequence>
<feature type="transmembrane region" description="Helical" evidence="4">
    <location>
        <begin position="357"/>
        <end position="378"/>
    </location>
</feature>
<organism evidence="6 7">
    <name type="scientific">Novosphingobium capsulatum</name>
    <dbReference type="NCBI Taxonomy" id="13688"/>
    <lineage>
        <taxon>Bacteria</taxon>
        <taxon>Pseudomonadati</taxon>
        <taxon>Pseudomonadota</taxon>
        <taxon>Alphaproteobacteria</taxon>
        <taxon>Sphingomonadales</taxon>
        <taxon>Sphingomonadaceae</taxon>
        <taxon>Novosphingobium</taxon>
    </lineage>
</organism>
<dbReference type="Pfam" id="PF07690">
    <property type="entry name" value="MFS_1"/>
    <property type="match status" value="1"/>
</dbReference>
<feature type="domain" description="Major facilitator superfamily (MFS) profile" evidence="5">
    <location>
        <begin position="27"/>
        <end position="414"/>
    </location>
</feature>
<feature type="transmembrane region" description="Helical" evidence="4">
    <location>
        <begin position="95"/>
        <end position="115"/>
    </location>
</feature>
<evidence type="ECO:0000313" key="6">
    <source>
        <dbReference type="EMBL" id="MDR6510948.1"/>
    </source>
</evidence>
<dbReference type="PANTHER" id="PTHR11360:SF290">
    <property type="entry name" value="MONOCARBOXYLATE MFS PERMEASE"/>
    <property type="match status" value="1"/>
</dbReference>
<keyword evidence="1 4" id="KW-0812">Transmembrane</keyword>
<feature type="transmembrane region" description="Helical" evidence="4">
    <location>
        <begin position="121"/>
        <end position="140"/>
    </location>
</feature>
<feature type="transmembrane region" description="Helical" evidence="4">
    <location>
        <begin position="28"/>
        <end position="52"/>
    </location>
</feature>